<evidence type="ECO:0000313" key="2">
    <source>
        <dbReference type="Proteomes" id="UP000814033"/>
    </source>
</evidence>
<accession>A0ACB8RZ11</accession>
<dbReference type="Proteomes" id="UP000814033">
    <property type="component" value="Unassembled WGS sequence"/>
</dbReference>
<protein>
    <submittedName>
        <fullName evidence="1">Uncharacterized protein</fullName>
    </submittedName>
</protein>
<comment type="caution">
    <text evidence="1">The sequence shown here is derived from an EMBL/GenBank/DDBJ whole genome shotgun (WGS) entry which is preliminary data.</text>
</comment>
<proteinExistence type="predicted"/>
<gene>
    <name evidence="1" type="ORF">FA95DRAFT_1000784</name>
</gene>
<dbReference type="EMBL" id="MU275881">
    <property type="protein sequence ID" value="KAI0048855.1"/>
    <property type="molecule type" value="Genomic_DNA"/>
</dbReference>
<name>A0ACB8RZ11_9AGAM</name>
<reference evidence="1" key="1">
    <citation type="submission" date="2021-02" db="EMBL/GenBank/DDBJ databases">
        <authorList>
            <consortium name="DOE Joint Genome Institute"/>
            <person name="Ahrendt S."/>
            <person name="Looney B.P."/>
            <person name="Miyauchi S."/>
            <person name="Morin E."/>
            <person name="Drula E."/>
            <person name="Courty P.E."/>
            <person name="Chicoki N."/>
            <person name="Fauchery L."/>
            <person name="Kohler A."/>
            <person name="Kuo A."/>
            <person name="Labutti K."/>
            <person name="Pangilinan J."/>
            <person name="Lipzen A."/>
            <person name="Riley R."/>
            <person name="Andreopoulos W."/>
            <person name="He G."/>
            <person name="Johnson J."/>
            <person name="Barry K.W."/>
            <person name="Grigoriev I.V."/>
            <person name="Nagy L."/>
            <person name="Hibbett D."/>
            <person name="Henrissat B."/>
            <person name="Matheny P.B."/>
            <person name="Labbe J."/>
            <person name="Martin F."/>
        </authorList>
    </citation>
    <scope>NUCLEOTIDE SEQUENCE</scope>
    <source>
        <strain evidence="1">FP105234-sp</strain>
    </source>
</reference>
<keyword evidence="2" id="KW-1185">Reference proteome</keyword>
<reference evidence="1" key="2">
    <citation type="journal article" date="2022" name="New Phytol.">
        <title>Evolutionary transition to the ectomycorrhizal habit in the genomes of a hyperdiverse lineage of mushroom-forming fungi.</title>
        <authorList>
            <person name="Looney B."/>
            <person name="Miyauchi S."/>
            <person name="Morin E."/>
            <person name="Drula E."/>
            <person name="Courty P.E."/>
            <person name="Kohler A."/>
            <person name="Kuo A."/>
            <person name="LaButti K."/>
            <person name="Pangilinan J."/>
            <person name="Lipzen A."/>
            <person name="Riley R."/>
            <person name="Andreopoulos W."/>
            <person name="He G."/>
            <person name="Johnson J."/>
            <person name="Nolan M."/>
            <person name="Tritt A."/>
            <person name="Barry K.W."/>
            <person name="Grigoriev I.V."/>
            <person name="Nagy L.G."/>
            <person name="Hibbett D."/>
            <person name="Henrissat B."/>
            <person name="Matheny P.B."/>
            <person name="Labbe J."/>
            <person name="Martin F.M."/>
        </authorList>
    </citation>
    <scope>NUCLEOTIDE SEQUENCE</scope>
    <source>
        <strain evidence="1">FP105234-sp</strain>
    </source>
</reference>
<organism evidence="1 2">
    <name type="scientific">Auriscalpium vulgare</name>
    <dbReference type="NCBI Taxonomy" id="40419"/>
    <lineage>
        <taxon>Eukaryota</taxon>
        <taxon>Fungi</taxon>
        <taxon>Dikarya</taxon>
        <taxon>Basidiomycota</taxon>
        <taxon>Agaricomycotina</taxon>
        <taxon>Agaricomycetes</taxon>
        <taxon>Russulales</taxon>
        <taxon>Auriscalpiaceae</taxon>
        <taxon>Auriscalpium</taxon>
    </lineage>
</organism>
<sequence length="283" mass="31177">MSVEAMDSQRYDLSQRRPSVVDVDDISPFWSMEDALSVPPPTPMYGSSQPKSPILRAARLMMKLVPLAIPRSRPASEASSASESSEELVPSRRRSPTLPGNPVHWNDSDLTPGPMSDWKFPSAADVDRSLEDDDVDDINPFTRPPSPEGDFMDARPSFFEPLARSFESINPFTRPSSPSSPEPAAIGLRSSSARLLSLISRAPSPFEFMGATERSTSPFLDAADDRTLSRPGSPCYRPQSPPANTDLLNLPYAMWLPEQDPTIGINEVQILVEKEIEVYVDEA</sequence>
<evidence type="ECO:0000313" key="1">
    <source>
        <dbReference type="EMBL" id="KAI0048855.1"/>
    </source>
</evidence>